<protein>
    <submittedName>
        <fullName evidence="1">Uncharacterized protein</fullName>
    </submittedName>
</protein>
<dbReference type="EMBL" id="JH174053">
    <property type="protein sequence ID" value="EHB18192.1"/>
    <property type="molecule type" value="Genomic_DNA"/>
</dbReference>
<gene>
    <name evidence="1" type="ORF">GW7_11725</name>
</gene>
<sequence>MPTQPAADRQVCARTTEVLSRREDAESPRCRQAGVAKLEYAAAFGAQEPTENVTKSIGRTTDNVIPSQRQ</sequence>
<organism evidence="1 2">
    <name type="scientific">Heterocephalus glaber</name>
    <name type="common">Naked mole rat</name>
    <dbReference type="NCBI Taxonomy" id="10181"/>
    <lineage>
        <taxon>Eukaryota</taxon>
        <taxon>Metazoa</taxon>
        <taxon>Chordata</taxon>
        <taxon>Craniata</taxon>
        <taxon>Vertebrata</taxon>
        <taxon>Euteleostomi</taxon>
        <taxon>Mammalia</taxon>
        <taxon>Eutheria</taxon>
        <taxon>Euarchontoglires</taxon>
        <taxon>Glires</taxon>
        <taxon>Rodentia</taxon>
        <taxon>Hystricomorpha</taxon>
        <taxon>Bathyergidae</taxon>
        <taxon>Heterocephalus</taxon>
    </lineage>
</organism>
<evidence type="ECO:0000313" key="2">
    <source>
        <dbReference type="Proteomes" id="UP000006813"/>
    </source>
</evidence>
<accession>G5C9I1</accession>
<proteinExistence type="predicted"/>
<reference evidence="1 2" key="1">
    <citation type="journal article" date="2011" name="Nature">
        <title>Genome sequencing reveals insights into physiology and longevity of the naked mole rat.</title>
        <authorList>
            <person name="Kim E.B."/>
            <person name="Fang X."/>
            <person name="Fushan A.A."/>
            <person name="Huang Z."/>
            <person name="Lobanov A.V."/>
            <person name="Han L."/>
            <person name="Marino S.M."/>
            <person name="Sun X."/>
            <person name="Turanov A.A."/>
            <person name="Yang P."/>
            <person name="Yim S.H."/>
            <person name="Zhao X."/>
            <person name="Kasaikina M.V."/>
            <person name="Stoletzki N."/>
            <person name="Peng C."/>
            <person name="Polak P."/>
            <person name="Xiong Z."/>
            <person name="Kiezun A."/>
            <person name="Zhu Y."/>
            <person name="Chen Y."/>
            <person name="Kryukov G.V."/>
            <person name="Zhang Q."/>
            <person name="Peshkin L."/>
            <person name="Yang L."/>
            <person name="Bronson R.T."/>
            <person name="Buffenstein R."/>
            <person name="Wang B."/>
            <person name="Han C."/>
            <person name="Li Q."/>
            <person name="Chen L."/>
            <person name="Zhao W."/>
            <person name="Sunyaev S.R."/>
            <person name="Park T.J."/>
            <person name="Zhang G."/>
            <person name="Wang J."/>
            <person name="Gladyshev V.N."/>
        </authorList>
    </citation>
    <scope>NUCLEOTIDE SEQUENCE [LARGE SCALE GENOMIC DNA]</scope>
</reference>
<name>G5C9I1_HETGA</name>
<evidence type="ECO:0000313" key="1">
    <source>
        <dbReference type="EMBL" id="EHB18192.1"/>
    </source>
</evidence>
<dbReference type="Proteomes" id="UP000006813">
    <property type="component" value="Unassembled WGS sequence"/>
</dbReference>
<dbReference type="AlphaFoldDB" id="G5C9I1"/>
<dbReference type="InParanoid" id="G5C9I1"/>